<name>U6F6G2_LACHE</name>
<dbReference type="HOGENOM" id="CLU_213265_0_0_9"/>
<sequence length="47" mass="5290">MEVTDEVFNSQYAWQFTEAENRLHSIKAIMAATLGNLFIPSVDEGSK</sequence>
<dbReference type="GO" id="GO:0004585">
    <property type="term" value="F:ornithine carbamoyltransferase activity"/>
    <property type="evidence" value="ECO:0007669"/>
    <property type="project" value="UniProtKB-EC"/>
</dbReference>
<proteinExistence type="predicted"/>
<protein>
    <submittedName>
        <fullName evidence="3">Ornithine carbamoyltransferase</fullName>
        <ecNumber evidence="3">2.1.3.3</ecNumber>
    </submittedName>
</protein>
<gene>
    <name evidence="3" type="ORF">LHCIRMBIA104_01074</name>
</gene>
<evidence type="ECO:0000313" key="4">
    <source>
        <dbReference type="Proteomes" id="UP000017247"/>
    </source>
</evidence>
<dbReference type="GO" id="GO:0016597">
    <property type="term" value="F:amino acid binding"/>
    <property type="evidence" value="ECO:0007669"/>
    <property type="project" value="InterPro"/>
</dbReference>
<dbReference type="Gene3D" id="3.40.50.1370">
    <property type="entry name" value="Aspartate/ornithine carbamoyltransferase"/>
    <property type="match status" value="2"/>
</dbReference>
<dbReference type="Pfam" id="PF00185">
    <property type="entry name" value="OTCace"/>
    <property type="match status" value="1"/>
</dbReference>
<evidence type="ECO:0000256" key="1">
    <source>
        <dbReference type="ARBA" id="ARBA00022679"/>
    </source>
</evidence>
<dbReference type="EMBL" id="CBUL010000024">
    <property type="protein sequence ID" value="CDI59778.1"/>
    <property type="molecule type" value="Genomic_DNA"/>
</dbReference>
<evidence type="ECO:0000313" key="3">
    <source>
        <dbReference type="EMBL" id="CDI59778.1"/>
    </source>
</evidence>
<feature type="domain" description="Aspartate/ornithine carbamoyltransferase Asp/Orn-binding" evidence="2">
    <location>
        <begin position="1"/>
        <end position="32"/>
    </location>
</feature>
<evidence type="ECO:0000259" key="2">
    <source>
        <dbReference type="Pfam" id="PF00185"/>
    </source>
</evidence>
<dbReference type="SUPFAM" id="SSF53671">
    <property type="entry name" value="Aspartate/ornithine carbamoyltransferase"/>
    <property type="match status" value="1"/>
</dbReference>
<comment type="caution">
    <text evidence="3">The sequence shown here is derived from an EMBL/GenBank/DDBJ whole genome shotgun (WGS) entry which is preliminary data.</text>
</comment>
<organism evidence="3 4">
    <name type="scientific">Lactobacillus helveticus CIRM-BIA 104</name>
    <dbReference type="NCBI Taxonomy" id="1226333"/>
    <lineage>
        <taxon>Bacteria</taxon>
        <taxon>Bacillati</taxon>
        <taxon>Bacillota</taxon>
        <taxon>Bacilli</taxon>
        <taxon>Lactobacillales</taxon>
        <taxon>Lactobacillaceae</taxon>
        <taxon>Lactobacillus</taxon>
    </lineage>
</organism>
<keyword evidence="1 3" id="KW-0808">Transferase</keyword>
<dbReference type="InterPro" id="IPR006131">
    <property type="entry name" value="Asp_carbamoyltransf_Asp/Orn-bd"/>
</dbReference>
<dbReference type="InterPro" id="IPR036901">
    <property type="entry name" value="Asp/Orn_carbamoylTrfase_sf"/>
</dbReference>
<dbReference type="EC" id="2.1.3.3" evidence="3"/>
<accession>U6F6G2</accession>
<reference evidence="3" key="1">
    <citation type="submission" date="2013-09" db="EMBL/GenBank/DDBJ databases">
        <title>Draft Genome Sequence of five Lactobacillus helveticus strains CIRM-BIA 101T, 103, 104, 951 and 953 isolated from milk product.</title>
        <authorList>
            <person name="Valence F."/>
            <person name="Chuat V."/>
            <person name="Ma L."/>
            <person name="Creno S."/>
            <person name="Falentin H."/>
            <person name="Lortal S."/>
            <person name="Bizet C."/>
            <person name="Clermont D."/>
            <person name="Loux V."/>
            <person name="Bouchier C."/>
            <person name="Cousin S."/>
        </authorList>
    </citation>
    <scope>NUCLEOTIDE SEQUENCE [LARGE SCALE GENOMIC DNA]</scope>
    <source>
        <strain evidence="3">CIRM-BIA 104</strain>
    </source>
</reference>
<dbReference type="Proteomes" id="UP000017247">
    <property type="component" value="Unassembled WGS sequence"/>
</dbReference>
<dbReference type="AlphaFoldDB" id="U6F6G2"/>